<proteinExistence type="predicted"/>
<name>A0A0C2FZE7_9BILA</name>
<evidence type="ECO:0000313" key="3">
    <source>
        <dbReference type="Proteomes" id="UP000054047"/>
    </source>
</evidence>
<dbReference type="AlphaFoldDB" id="A0A0C2FZE7"/>
<evidence type="ECO:0000259" key="1">
    <source>
        <dbReference type="Pfam" id="PF17034"/>
    </source>
</evidence>
<protein>
    <recommendedName>
        <fullName evidence="1">GATOR2 complex protein MIO zinc-ribbon like domain-containing protein</fullName>
    </recommendedName>
</protein>
<sequence>MRISDGPLMHMSWFCRKCHHAAHPHHILEWFTTERVCPVGDCLCECGTNVVQNQQNKKTTVASNKAVRELIRIVSYYYVYTFTSLFL</sequence>
<feature type="domain" description="GATOR2 complex protein MIO zinc-ribbon like" evidence="1">
    <location>
        <begin position="14"/>
        <end position="47"/>
    </location>
</feature>
<keyword evidence="3" id="KW-1185">Reference proteome</keyword>
<dbReference type="OrthoDB" id="60955at2759"/>
<evidence type="ECO:0000313" key="2">
    <source>
        <dbReference type="EMBL" id="KIH50216.1"/>
    </source>
</evidence>
<gene>
    <name evidence="2" type="ORF">ANCDUO_19707</name>
</gene>
<dbReference type="Proteomes" id="UP000054047">
    <property type="component" value="Unassembled WGS sequence"/>
</dbReference>
<reference evidence="2 3" key="1">
    <citation type="submission" date="2013-12" db="EMBL/GenBank/DDBJ databases">
        <title>Draft genome of the parsitic nematode Ancylostoma duodenale.</title>
        <authorList>
            <person name="Mitreva M."/>
        </authorList>
    </citation>
    <scope>NUCLEOTIDE SEQUENCE [LARGE SCALE GENOMIC DNA]</scope>
    <source>
        <strain evidence="2 3">Zhejiang</strain>
    </source>
</reference>
<dbReference type="EMBL" id="KN750401">
    <property type="protein sequence ID" value="KIH50216.1"/>
    <property type="molecule type" value="Genomic_DNA"/>
</dbReference>
<dbReference type="Pfam" id="PF17034">
    <property type="entry name" value="zinc_ribbon_16"/>
    <property type="match status" value="1"/>
</dbReference>
<organism evidence="2 3">
    <name type="scientific">Ancylostoma duodenale</name>
    <dbReference type="NCBI Taxonomy" id="51022"/>
    <lineage>
        <taxon>Eukaryota</taxon>
        <taxon>Metazoa</taxon>
        <taxon>Ecdysozoa</taxon>
        <taxon>Nematoda</taxon>
        <taxon>Chromadorea</taxon>
        <taxon>Rhabditida</taxon>
        <taxon>Rhabditina</taxon>
        <taxon>Rhabditomorpha</taxon>
        <taxon>Strongyloidea</taxon>
        <taxon>Ancylostomatidae</taxon>
        <taxon>Ancylostomatinae</taxon>
        <taxon>Ancylostoma</taxon>
    </lineage>
</organism>
<dbReference type="InterPro" id="IPR031488">
    <property type="entry name" value="Zn_ribbon_mio"/>
</dbReference>
<accession>A0A0C2FZE7</accession>